<name>A0A8S2TIX6_9BILA</name>
<feature type="non-terminal residue" evidence="1">
    <location>
        <position position="1"/>
    </location>
</feature>
<organism evidence="1 2">
    <name type="scientific">Rotaria magnacalcarata</name>
    <dbReference type="NCBI Taxonomy" id="392030"/>
    <lineage>
        <taxon>Eukaryota</taxon>
        <taxon>Metazoa</taxon>
        <taxon>Spiralia</taxon>
        <taxon>Gnathifera</taxon>
        <taxon>Rotifera</taxon>
        <taxon>Eurotatoria</taxon>
        <taxon>Bdelloidea</taxon>
        <taxon>Philodinida</taxon>
        <taxon>Philodinidae</taxon>
        <taxon>Rotaria</taxon>
    </lineage>
</organism>
<sequence length="55" mass="6568">MERILLTTDYPNLIELEIHNFHEEIALNYFTNKSSLRSIFQEQITNLILINNDEC</sequence>
<evidence type="ECO:0000313" key="1">
    <source>
        <dbReference type="EMBL" id="CAF4292155.1"/>
    </source>
</evidence>
<comment type="caution">
    <text evidence="1">The sequence shown here is derived from an EMBL/GenBank/DDBJ whole genome shotgun (WGS) entry which is preliminary data.</text>
</comment>
<gene>
    <name evidence="1" type="ORF">GIL414_LOCUS25456</name>
</gene>
<evidence type="ECO:0000313" key="2">
    <source>
        <dbReference type="Proteomes" id="UP000681720"/>
    </source>
</evidence>
<accession>A0A8S2TIX6</accession>
<protein>
    <submittedName>
        <fullName evidence="1">Uncharacterized protein</fullName>
    </submittedName>
</protein>
<dbReference type="AlphaFoldDB" id="A0A8S2TIX6"/>
<dbReference type="EMBL" id="CAJOBJ010034498">
    <property type="protein sequence ID" value="CAF4292155.1"/>
    <property type="molecule type" value="Genomic_DNA"/>
</dbReference>
<reference evidence="1" key="1">
    <citation type="submission" date="2021-02" db="EMBL/GenBank/DDBJ databases">
        <authorList>
            <person name="Nowell W R."/>
        </authorList>
    </citation>
    <scope>NUCLEOTIDE SEQUENCE</scope>
</reference>
<proteinExistence type="predicted"/>
<dbReference type="Proteomes" id="UP000681720">
    <property type="component" value="Unassembled WGS sequence"/>
</dbReference>